<dbReference type="SUPFAM" id="SSF81901">
    <property type="entry name" value="HCP-like"/>
    <property type="match status" value="2"/>
</dbReference>
<dbReference type="SMART" id="SM00028">
    <property type="entry name" value="TPR"/>
    <property type="match status" value="4"/>
</dbReference>
<evidence type="ECO:0000313" key="2">
    <source>
        <dbReference type="EMBL" id="TWE21438.1"/>
    </source>
</evidence>
<protein>
    <recommendedName>
        <fullName evidence="4">Tetratricopeptide repeat protein</fullName>
    </recommendedName>
</protein>
<dbReference type="RefSeq" id="WP_145796398.1">
    <property type="nucleotide sequence ID" value="NZ_BAAABR010000025.1"/>
</dbReference>
<evidence type="ECO:0000256" key="1">
    <source>
        <dbReference type="SAM" id="MobiDB-lite"/>
    </source>
</evidence>
<dbReference type="OrthoDB" id="3964962at2"/>
<accession>A0A561F0P6</accession>
<gene>
    <name evidence="2" type="ORF">FB465_6621</name>
</gene>
<reference evidence="2 3" key="1">
    <citation type="submission" date="2019-06" db="EMBL/GenBank/DDBJ databases">
        <title>Sequencing the genomes of 1000 actinobacteria strains.</title>
        <authorList>
            <person name="Klenk H.-P."/>
        </authorList>
    </citation>
    <scope>NUCLEOTIDE SEQUENCE [LARGE SCALE GENOMIC DNA]</scope>
    <source>
        <strain evidence="2 3">DSM 41649</strain>
    </source>
</reference>
<dbReference type="Gene3D" id="1.25.40.10">
    <property type="entry name" value="Tetratricopeptide repeat domain"/>
    <property type="match status" value="3"/>
</dbReference>
<keyword evidence="3" id="KW-1185">Reference proteome</keyword>
<comment type="caution">
    <text evidence="2">The sequence shown here is derived from an EMBL/GenBank/DDBJ whole genome shotgun (WGS) entry which is preliminary data.</text>
</comment>
<feature type="region of interest" description="Disordered" evidence="1">
    <location>
        <begin position="1"/>
        <end position="23"/>
    </location>
</feature>
<dbReference type="EMBL" id="VIVR01000001">
    <property type="protein sequence ID" value="TWE21438.1"/>
    <property type="molecule type" value="Genomic_DNA"/>
</dbReference>
<dbReference type="InterPro" id="IPR011990">
    <property type="entry name" value="TPR-like_helical_dom_sf"/>
</dbReference>
<evidence type="ECO:0008006" key="4">
    <source>
        <dbReference type="Google" id="ProtNLM"/>
    </source>
</evidence>
<dbReference type="Pfam" id="PF13181">
    <property type="entry name" value="TPR_8"/>
    <property type="match status" value="1"/>
</dbReference>
<proteinExistence type="predicted"/>
<dbReference type="AlphaFoldDB" id="A0A561F0P6"/>
<sequence>MSGDEKRSGPRKARPVPQAQVPPGPLRTFKKYLYRLYLDAGAPALEVIAHLVAEAEELPGAPGKDTISRLLSTERLPSQEDAVSVAAVLAERAGKPAAEAMASARELWTEACDAPPSPVRTVRQWDPLRLGVHRAVSTDGADPGLLNEYVVRRHDRILRDRLRSADSERGSDFALLVGSSSTGKTRAAFEAVLDVLPDWHLVSPSGGAPELLALVADESLGPRTVVWLDHAQRFLAGEQGEEVASALTALLERVTPLVVLGTLRTDHLQRLTARPNAEEAESDRFHVRALLAANNAEIDVPATMAGHLPELVEKAARDPRLADALRASAADGRVLQHLTGGPELVRRYECGPGRFFTVIEYALLTAAVDARRLGHAGALPGKLLAEAVVGYLPTSARVTDDGWFATAAGSLCHHLDEHGRGELAALIAERVAPGFGEADGYRPDDYLDQHLRRKRAHLAPPRSLWEAAARHAHTPADLYALGRAAQDRRRLGHAVQLYRRAMELGGGPARAALAALLEETGESAAAERAVAGSARAWILLAAAREATHDDSGAERAYREAANAGEPLAWVALARKREQTGDQRGAEELASRALLAGSSQAWLALARLRESSADHEGAMRAFKEAAWAGELWAWTGLARLHERSGDRSAAELAYLEAASVGASAWTDLVRLRWTGGDTEGAEAAAEHAAEAGDGEGWSLLARMREIAGDGAGAETAYLRAARVGVTAAWVRTAGLREAAGDPIGGNAAAEQAARRGDPGAWALLARLRQQTGDPSAADVAAAQAARAGDAETWTVLARMRQLAGDTPGAERAATEAAENGDPQAWAVLARTRERAGDTQGAELAAARAVDVGGIGAWTALGRVREQLKDVDGAERAYRRATELGDADAWGALGGLYEEDCYRAGAERAYRVAVDAGDVTAWEGLVRVLRNGDQEHARYGLEADGIPAGPLAR</sequence>
<dbReference type="InterPro" id="IPR019734">
    <property type="entry name" value="TPR_rpt"/>
</dbReference>
<organism evidence="2 3">
    <name type="scientific">Kitasatospora atroaurantiaca</name>
    <dbReference type="NCBI Taxonomy" id="285545"/>
    <lineage>
        <taxon>Bacteria</taxon>
        <taxon>Bacillati</taxon>
        <taxon>Actinomycetota</taxon>
        <taxon>Actinomycetes</taxon>
        <taxon>Kitasatosporales</taxon>
        <taxon>Streptomycetaceae</taxon>
        <taxon>Kitasatospora</taxon>
    </lineage>
</organism>
<evidence type="ECO:0000313" key="3">
    <source>
        <dbReference type="Proteomes" id="UP000318416"/>
    </source>
</evidence>
<dbReference type="Proteomes" id="UP000318416">
    <property type="component" value="Unassembled WGS sequence"/>
</dbReference>
<name>A0A561F0P6_9ACTN</name>